<dbReference type="PANTHER" id="PTHR43793:SF2">
    <property type="entry name" value="BIFUNCTIONAL PROTEIN HLDE"/>
    <property type="match status" value="1"/>
</dbReference>
<evidence type="ECO:0000256" key="5">
    <source>
        <dbReference type="ARBA" id="ARBA00022741"/>
    </source>
</evidence>
<feature type="domain" description="Cytidyltransferase-like" evidence="12">
    <location>
        <begin position="336"/>
        <end position="426"/>
    </location>
</feature>
<dbReference type="InterPro" id="IPR029056">
    <property type="entry name" value="Ribokinase-like"/>
</dbReference>
<evidence type="ECO:0000256" key="4">
    <source>
        <dbReference type="ARBA" id="ARBA00022695"/>
    </source>
</evidence>
<dbReference type="Gene3D" id="3.40.50.620">
    <property type="entry name" value="HUPs"/>
    <property type="match status" value="1"/>
</dbReference>
<keyword evidence="3" id="KW-0808">Transferase</keyword>
<dbReference type="EMBL" id="JAVREH010000019">
    <property type="protein sequence ID" value="MDT0262531.1"/>
    <property type="molecule type" value="Genomic_DNA"/>
</dbReference>
<dbReference type="InterPro" id="IPR002173">
    <property type="entry name" value="Carboh/pur_kinase_PfkB_CS"/>
</dbReference>
<protein>
    <recommendedName>
        <fullName evidence="2">D-glycero-beta-D-manno-heptose 1-phosphate adenylyltransferase</fullName>
        <ecNumber evidence="2">2.7.7.70</ecNumber>
    </recommendedName>
</protein>
<name>A0ABU2JC18_9ACTN</name>
<evidence type="ECO:0000313" key="13">
    <source>
        <dbReference type="EMBL" id="MDT0262531.1"/>
    </source>
</evidence>
<evidence type="ECO:0000256" key="7">
    <source>
        <dbReference type="ARBA" id="ARBA00022840"/>
    </source>
</evidence>
<keyword evidence="4 13" id="KW-0548">Nucleotidyltransferase</keyword>
<evidence type="ECO:0000313" key="14">
    <source>
        <dbReference type="Proteomes" id="UP001183176"/>
    </source>
</evidence>
<evidence type="ECO:0000259" key="11">
    <source>
        <dbReference type="Pfam" id="PF00294"/>
    </source>
</evidence>
<dbReference type="InterPro" id="IPR004821">
    <property type="entry name" value="Cyt_trans-like"/>
</dbReference>
<dbReference type="EC" id="2.7.7.70" evidence="2"/>
<gene>
    <name evidence="13" type="primary">rfaE2</name>
    <name evidence="13" type="ORF">RM423_14135</name>
</gene>
<dbReference type="NCBIfam" id="TIGR02199">
    <property type="entry name" value="rfaE_dom_II"/>
    <property type="match status" value="1"/>
</dbReference>
<accession>A0ABU2JC18</accession>
<dbReference type="GO" id="GO:0016779">
    <property type="term" value="F:nucleotidyltransferase activity"/>
    <property type="evidence" value="ECO:0007669"/>
    <property type="project" value="UniProtKB-KW"/>
</dbReference>
<dbReference type="NCBIfam" id="TIGR00125">
    <property type="entry name" value="cyt_tran_rel"/>
    <property type="match status" value="1"/>
</dbReference>
<evidence type="ECO:0000256" key="8">
    <source>
        <dbReference type="ARBA" id="ARBA00023268"/>
    </source>
</evidence>
<keyword evidence="5" id="KW-0547">Nucleotide-binding</keyword>
<evidence type="ECO:0000256" key="1">
    <source>
        <dbReference type="ARBA" id="ARBA00004713"/>
    </source>
</evidence>
<sequence length="469" mass="47376">MGSPVVVLGDLMLDVDVVGLAERLSPEAPVPVLHDLEKRRRPGGAALAALLLAEHAEEPVVLIAPLADDAAAEQVRQLLAGRVRLIGLPWTGSTPVKTRIRAGNHPVARLDSGDAPGEVGALPAEATAALAAARAVLVSDYGRGATAAPEIRAALATAAHRVPVVWDPHPHGAAPVEGTMLVTPNESELRLFAPAGTGGSLGSLRSGAQSLAGNWGVQAVCVTLGARGAMLCLGDNSPFMVVPETVAAEDTCGAGDCFAAAATAALANGALPSEAVAAAVAAAAAFVAAGGAAGVRLGAGTEVPAGAVDGAVVQTHADVHELLAAVRRRGGTVVATGGCFDLVHAGHVAALQAARALGDCLVVCLNSDDSVRRLKGPSRPLQPAVDRAQVLAALECVDAVVVFEEDLPAEVLRRIRPDIWAKGGDYSGVELPEASVLAEWGGEAVTVPYLRGRSTTALVELASRPAARQ</sequence>
<dbReference type="InterPro" id="IPR050385">
    <property type="entry name" value="Archaeal_FAD_synthase"/>
</dbReference>
<dbReference type="PANTHER" id="PTHR43793">
    <property type="entry name" value="FAD SYNTHASE"/>
    <property type="match status" value="1"/>
</dbReference>
<comment type="catalytic activity">
    <reaction evidence="10">
        <text>D-glycero-beta-D-manno-heptose 1-phosphate + ATP + H(+) = ADP-D-glycero-beta-D-manno-heptose + diphosphate</text>
        <dbReference type="Rhea" id="RHEA:27465"/>
        <dbReference type="ChEBI" id="CHEBI:15378"/>
        <dbReference type="ChEBI" id="CHEBI:30616"/>
        <dbReference type="ChEBI" id="CHEBI:33019"/>
        <dbReference type="ChEBI" id="CHEBI:59967"/>
        <dbReference type="ChEBI" id="CHEBI:61593"/>
        <dbReference type="EC" id="2.7.7.70"/>
    </reaction>
</comment>
<dbReference type="InterPro" id="IPR014729">
    <property type="entry name" value="Rossmann-like_a/b/a_fold"/>
</dbReference>
<keyword evidence="7" id="KW-0067">ATP-binding</keyword>
<proteinExistence type="predicted"/>
<dbReference type="Proteomes" id="UP001183176">
    <property type="component" value="Unassembled WGS sequence"/>
</dbReference>
<dbReference type="SUPFAM" id="SSF53613">
    <property type="entry name" value="Ribokinase-like"/>
    <property type="match status" value="1"/>
</dbReference>
<reference evidence="14" key="1">
    <citation type="submission" date="2023-07" db="EMBL/GenBank/DDBJ databases">
        <title>30 novel species of actinomycetes from the DSMZ collection.</title>
        <authorList>
            <person name="Nouioui I."/>
        </authorList>
    </citation>
    <scope>NUCLEOTIDE SEQUENCE [LARGE SCALE GENOMIC DNA]</scope>
    <source>
        <strain evidence="14">DSM 44399</strain>
    </source>
</reference>
<keyword evidence="6" id="KW-0418">Kinase</keyword>
<keyword evidence="8" id="KW-0511">Multifunctional enzyme</keyword>
<keyword evidence="14" id="KW-1185">Reference proteome</keyword>
<dbReference type="SUPFAM" id="SSF52374">
    <property type="entry name" value="Nucleotidylyl transferase"/>
    <property type="match status" value="1"/>
</dbReference>
<organism evidence="13 14">
    <name type="scientific">Jatrophihabitans lederbergiae</name>
    <dbReference type="NCBI Taxonomy" id="3075547"/>
    <lineage>
        <taxon>Bacteria</taxon>
        <taxon>Bacillati</taxon>
        <taxon>Actinomycetota</taxon>
        <taxon>Actinomycetes</taxon>
        <taxon>Jatrophihabitantales</taxon>
        <taxon>Jatrophihabitantaceae</taxon>
        <taxon>Jatrophihabitans</taxon>
    </lineage>
</organism>
<evidence type="ECO:0000256" key="3">
    <source>
        <dbReference type="ARBA" id="ARBA00022679"/>
    </source>
</evidence>
<feature type="domain" description="Carbohydrate kinase PfkB" evidence="11">
    <location>
        <begin position="5"/>
        <end position="293"/>
    </location>
</feature>
<evidence type="ECO:0000256" key="10">
    <source>
        <dbReference type="ARBA" id="ARBA00047428"/>
    </source>
</evidence>
<comment type="pathway">
    <text evidence="1">Bacterial outer membrane biogenesis; LPS core biosynthesis.</text>
</comment>
<dbReference type="RefSeq" id="WP_311423738.1">
    <property type="nucleotide sequence ID" value="NZ_JAVREH010000019.1"/>
</dbReference>
<keyword evidence="9" id="KW-0119">Carbohydrate metabolism</keyword>
<evidence type="ECO:0000256" key="2">
    <source>
        <dbReference type="ARBA" id="ARBA00012519"/>
    </source>
</evidence>
<evidence type="ECO:0000259" key="12">
    <source>
        <dbReference type="Pfam" id="PF01467"/>
    </source>
</evidence>
<evidence type="ECO:0000256" key="6">
    <source>
        <dbReference type="ARBA" id="ARBA00022777"/>
    </source>
</evidence>
<dbReference type="Pfam" id="PF00294">
    <property type="entry name" value="PfkB"/>
    <property type="match status" value="1"/>
</dbReference>
<dbReference type="InterPro" id="IPR011611">
    <property type="entry name" value="PfkB_dom"/>
</dbReference>
<dbReference type="Gene3D" id="3.40.1190.20">
    <property type="match status" value="1"/>
</dbReference>
<dbReference type="Pfam" id="PF01467">
    <property type="entry name" value="CTP_transf_like"/>
    <property type="match status" value="1"/>
</dbReference>
<dbReference type="InterPro" id="IPR011914">
    <property type="entry name" value="RfaE_dom_II"/>
</dbReference>
<comment type="caution">
    <text evidence="13">The sequence shown here is derived from an EMBL/GenBank/DDBJ whole genome shotgun (WGS) entry which is preliminary data.</text>
</comment>
<evidence type="ECO:0000256" key="9">
    <source>
        <dbReference type="ARBA" id="ARBA00023277"/>
    </source>
</evidence>
<dbReference type="PROSITE" id="PS00584">
    <property type="entry name" value="PFKB_KINASES_2"/>
    <property type="match status" value="1"/>
</dbReference>